<organism evidence="1 2">
    <name type="scientific">Porites lobata</name>
    <dbReference type="NCBI Taxonomy" id="104759"/>
    <lineage>
        <taxon>Eukaryota</taxon>
        <taxon>Metazoa</taxon>
        <taxon>Cnidaria</taxon>
        <taxon>Anthozoa</taxon>
        <taxon>Hexacorallia</taxon>
        <taxon>Scleractinia</taxon>
        <taxon>Fungiina</taxon>
        <taxon>Poritidae</taxon>
        <taxon>Porites</taxon>
    </lineage>
</organism>
<name>A0ABN8PAB2_9CNID</name>
<evidence type="ECO:0000313" key="2">
    <source>
        <dbReference type="Proteomes" id="UP001159405"/>
    </source>
</evidence>
<proteinExistence type="predicted"/>
<dbReference type="EMBL" id="CALNXK010000056">
    <property type="protein sequence ID" value="CAH3135898.1"/>
    <property type="molecule type" value="Genomic_DNA"/>
</dbReference>
<dbReference type="PANTHER" id="PTHR35558">
    <property type="entry name" value="SGNH_HYDRO DOMAIN-CONTAINING PROTEIN"/>
    <property type="match status" value="1"/>
</dbReference>
<dbReference type="Proteomes" id="UP001159405">
    <property type="component" value="Unassembled WGS sequence"/>
</dbReference>
<evidence type="ECO:0000313" key="1">
    <source>
        <dbReference type="EMBL" id="CAH3135898.1"/>
    </source>
</evidence>
<sequence length="132" mass="14531">PSVGKAFVVGPGYAPIPGKLVAKITSGAFVELADLLAENIPPQEAEPHTYLDGKLLVARGKKMVVEITDILTWIQAFTIYQWIFCSTYPSRWQDTTQYKLLILQTASQFPGPAWLNYDAAFRKDAAASLLAD</sequence>
<dbReference type="PANTHER" id="PTHR35558:SF1">
    <property type="entry name" value="ENDONUCLEASE_EXONUCLEASE_PHOSPHATASE DOMAIN-CONTAINING PROTEIN"/>
    <property type="match status" value="1"/>
</dbReference>
<keyword evidence="2" id="KW-1185">Reference proteome</keyword>
<protein>
    <submittedName>
        <fullName evidence="1">Uncharacterized protein</fullName>
    </submittedName>
</protein>
<feature type="non-terminal residue" evidence="1">
    <location>
        <position position="1"/>
    </location>
</feature>
<accession>A0ABN8PAB2</accession>
<comment type="caution">
    <text evidence="1">The sequence shown here is derived from an EMBL/GenBank/DDBJ whole genome shotgun (WGS) entry which is preliminary data.</text>
</comment>
<gene>
    <name evidence="1" type="ORF">PLOB_00038125</name>
</gene>
<reference evidence="1 2" key="1">
    <citation type="submission" date="2022-05" db="EMBL/GenBank/DDBJ databases">
        <authorList>
            <consortium name="Genoscope - CEA"/>
            <person name="William W."/>
        </authorList>
    </citation>
    <scope>NUCLEOTIDE SEQUENCE [LARGE SCALE GENOMIC DNA]</scope>
</reference>